<gene>
    <name evidence="2" type="ORF">GX656_00435</name>
</gene>
<dbReference type="PANTHER" id="PTHR36851">
    <property type="entry name" value="UNNAMED PRODUCT"/>
    <property type="match status" value="1"/>
</dbReference>
<evidence type="ECO:0000256" key="1">
    <source>
        <dbReference type="SAM" id="Phobius"/>
    </source>
</evidence>
<protein>
    <recommendedName>
        <fullName evidence="4">Glycosyltransferase 2-like domain-containing protein</fullName>
    </recommendedName>
</protein>
<dbReference type="PANTHER" id="PTHR36851:SF1">
    <property type="entry name" value="GLYCO_TRANS_2-LIKE DOMAIN-CONTAINING PROTEIN"/>
    <property type="match status" value="1"/>
</dbReference>
<dbReference type="Proteomes" id="UP000545876">
    <property type="component" value="Unassembled WGS sequence"/>
</dbReference>
<sequence>MEEKDEQTKKTFRPSDRYLGFPVDLPFWQRRIFEIIPGLLFWLLFLIPFIFAIFKWNTAYVVYMVFLVSYWFFRAIKFNIGIFMGVKRMEESLATDWIKEIEELNDSRYEKMRFIYLCPVYGETYDILEPSFEAWAKSEIDTKKIDVVMAMEEKKKDLQIENFGKLKKKFGEKFGSMAYFVHPFGIEGEIVGVKGANINFAARNYVKQLEKEGKNLTDYLLITCDSDLRPHPKYLSSVVYSYLTAEEPENSFYTSAIHTFNNNLWSVPSLIRVFSSMTTMAILYSWVIDKSSKSIFRNEEIYTRDTFSSYIVNLNTLKKFEFWDPEIPNDDTAFYWNAMIRSKGTFKGREVYVPTYNDAVENKDFVSTHVSFYKQQYRWGWGKIPFPITLSIILRKGSGISAFKRISMIKAIIDQMWLFTIVFVLTFGLMIVSSINPGYKYTVFAYNLPKILSIVFTIAMLTNIWTVFLRRKISPIPKKWKWWRNILDIGETYLISINMLTFNFIPHVQALTEMMLGKGKFKRNFYVTEKVRKEKLPEKN</sequence>
<feature type="transmembrane region" description="Helical" evidence="1">
    <location>
        <begin position="60"/>
        <end position="80"/>
    </location>
</feature>
<keyword evidence="1" id="KW-0812">Transmembrane</keyword>
<evidence type="ECO:0008006" key="4">
    <source>
        <dbReference type="Google" id="ProtNLM"/>
    </source>
</evidence>
<reference evidence="2 3" key="1">
    <citation type="journal article" date="2020" name="Biotechnol. Biofuels">
        <title>New insights from the biogas microbiome by comprehensive genome-resolved metagenomics of nearly 1600 species originating from multiple anaerobic digesters.</title>
        <authorList>
            <person name="Campanaro S."/>
            <person name="Treu L."/>
            <person name="Rodriguez-R L.M."/>
            <person name="Kovalovszki A."/>
            <person name="Ziels R.M."/>
            <person name="Maus I."/>
            <person name="Zhu X."/>
            <person name="Kougias P.G."/>
            <person name="Basile A."/>
            <person name="Luo G."/>
            <person name="Schluter A."/>
            <person name="Konstantinidis K.T."/>
            <person name="Angelidaki I."/>
        </authorList>
    </citation>
    <scope>NUCLEOTIDE SEQUENCE [LARGE SCALE GENOMIC DNA]</scope>
    <source>
        <strain evidence="2">AS06rmzACSIP_65</strain>
    </source>
</reference>
<dbReference type="EMBL" id="JAAZBX010000001">
    <property type="protein sequence ID" value="NLD25095.1"/>
    <property type="molecule type" value="Genomic_DNA"/>
</dbReference>
<keyword evidence="1" id="KW-1133">Transmembrane helix</keyword>
<proteinExistence type="predicted"/>
<accession>A0A847CZI5</accession>
<dbReference type="SUPFAM" id="SSF53448">
    <property type="entry name" value="Nucleotide-diphospho-sugar transferases"/>
    <property type="match status" value="1"/>
</dbReference>
<comment type="caution">
    <text evidence="2">The sequence shown here is derived from an EMBL/GenBank/DDBJ whole genome shotgun (WGS) entry which is preliminary data.</text>
</comment>
<evidence type="ECO:0000313" key="2">
    <source>
        <dbReference type="EMBL" id="NLD25095.1"/>
    </source>
</evidence>
<evidence type="ECO:0000313" key="3">
    <source>
        <dbReference type="Proteomes" id="UP000545876"/>
    </source>
</evidence>
<feature type="transmembrane region" description="Helical" evidence="1">
    <location>
        <begin position="451"/>
        <end position="469"/>
    </location>
</feature>
<dbReference type="AlphaFoldDB" id="A0A847CZI5"/>
<feature type="transmembrane region" description="Helical" evidence="1">
    <location>
        <begin position="416"/>
        <end position="439"/>
    </location>
</feature>
<name>A0A847CZI5_9BACT</name>
<keyword evidence="1" id="KW-0472">Membrane</keyword>
<organism evidence="2 3">
    <name type="scientific">Candidatus Dojkabacteria bacterium</name>
    <dbReference type="NCBI Taxonomy" id="2099670"/>
    <lineage>
        <taxon>Bacteria</taxon>
        <taxon>Candidatus Dojkabacteria</taxon>
    </lineage>
</organism>
<dbReference type="InterPro" id="IPR029044">
    <property type="entry name" value="Nucleotide-diphossugar_trans"/>
</dbReference>
<feature type="transmembrane region" description="Helical" evidence="1">
    <location>
        <begin position="35"/>
        <end position="54"/>
    </location>
</feature>